<keyword evidence="3" id="KW-1185">Reference proteome</keyword>
<dbReference type="AlphaFoldDB" id="A0A834TDP6"/>
<gene>
    <name evidence="2" type="ORF">G2W53_024532</name>
</gene>
<name>A0A834TDP6_9FABA</name>
<reference evidence="2" key="1">
    <citation type="submission" date="2020-09" db="EMBL/GenBank/DDBJ databases">
        <title>Genome-Enabled Discovery of Anthraquinone Biosynthesis in Senna tora.</title>
        <authorList>
            <person name="Kang S.-H."/>
            <person name="Pandey R.P."/>
            <person name="Lee C.-M."/>
            <person name="Sim J.-S."/>
            <person name="Jeong J.-T."/>
            <person name="Choi B.-S."/>
            <person name="Jung M."/>
            <person name="Ginzburg D."/>
            <person name="Zhao K."/>
            <person name="Won S.Y."/>
            <person name="Oh T.-J."/>
            <person name="Yu Y."/>
            <person name="Kim N.-H."/>
            <person name="Lee O.R."/>
            <person name="Lee T.-H."/>
            <person name="Bashyal P."/>
            <person name="Kim T.-S."/>
            <person name="Lee W.-H."/>
            <person name="Kawkins C."/>
            <person name="Kim C.-K."/>
            <person name="Kim J.S."/>
            <person name="Ahn B.O."/>
            <person name="Rhee S.Y."/>
            <person name="Sohng J.K."/>
        </authorList>
    </citation>
    <scope>NUCLEOTIDE SEQUENCE</scope>
    <source>
        <tissue evidence="2">Leaf</tissue>
    </source>
</reference>
<dbReference type="EMBL" id="JAAIUW010000008">
    <property type="protein sequence ID" value="KAF7819077.1"/>
    <property type="molecule type" value="Genomic_DNA"/>
</dbReference>
<accession>A0A834TDP6</accession>
<feature type="region of interest" description="Disordered" evidence="1">
    <location>
        <begin position="1"/>
        <end position="24"/>
    </location>
</feature>
<dbReference type="Proteomes" id="UP000634136">
    <property type="component" value="Unassembled WGS sequence"/>
</dbReference>
<comment type="caution">
    <text evidence="2">The sequence shown here is derived from an EMBL/GenBank/DDBJ whole genome shotgun (WGS) entry which is preliminary data.</text>
</comment>
<organism evidence="2 3">
    <name type="scientific">Senna tora</name>
    <dbReference type="NCBI Taxonomy" id="362788"/>
    <lineage>
        <taxon>Eukaryota</taxon>
        <taxon>Viridiplantae</taxon>
        <taxon>Streptophyta</taxon>
        <taxon>Embryophyta</taxon>
        <taxon>Tracheophyta</taxon>
        <taxon>Spermatophyta</taxon>
        <taxon>Magnoliopsida</taxon>
        <taxon>eudicotyledons</taxon>
        <taxon>Gunneridae</taxon>
        <taxon>Pentapetalae</taxon>
        <taxon>rosids</taxon>
        <taxon>fabids</taxon>
        <taxon>Fabales</taxon>
        <taxon>Fabaceae</taxon>
        <taxon>Caesalpinioideae</taxon>
        <taxon>Cassia clade</taxon>
        <taxon>Senna</taxon>
    </lineage>
</organism>
<proteinExistence type="predicted"/>
<protein>
    <submittedName>
        <fullName evidence="2">Uncharacterized protein</fullName>
    </submittedName>
</protein>
<feature type="compositionally biased region" description="Basic and acidic residues" evidence="1">
    <location>
        <begin position="1"/>
        <end position="12"/>
    </location>
</feature>
<evidence type="ECO:0000313" key="2">
    <source>
        <dbReference type="EMBL" id="KAF7819077.1"/>
    </source>
</evidence>
<sequence length="24" mass="3045">MGERGRSFEERGKRRSWRKDRDSY</sequence>
<evidence type="ECO:0000256" key="1">
    <source>
        <dbReference type="SAM" id="MobiDB-lite"/>
    </source>
</evidence>
<evidence type="ECO:0000313" key="3">
    <source>
        <dbReference type="Proteomes" id="UP000634136"/>
    </source>
</evidence>